<reference evidence="3" key="1">
    <citation type="journal article" date="2023" name="Arch. Microbiol.">
        <title>Desulfoferula mesophilus gen. nov. sp. nov., a mesophilic sulfate-reducing bacterium isolated from a brackish lake sediment.</title>
        <authorList>
            <person name="Watanabe T."/>
            <person name="Yabe T."/>
            <person name="Tsuji J.M."/>
            <person name="Fukui M."/>
        </authorList>
    </citation>
    <scope>NUCLEOTIDE SEQUENCE [LARGE SCALE GENOMIC DNA]</scope>
    <source>
        <strain evidence="3">12FAK</strain>
    </source>
</reference>
<sequence>MLLIPALGLLGWAHAMSSRLVFEEVPSGIPATAREALRAATGSLKAKIAWSSNRSGSHELYLLTLPELKLERLTRNDRVDFYCRFSPDGRELVFARSQKPWVSERDWKQWDVYRLDLATGRERLVAQNADYPLWVGADAVSFLRGNQVVLHTLGSGREKVLFDSTGPPLEGTIGTPALSPVNRSLLAVAARGKRNGVFVVDLARGNRLIPIGQGCELGWFPDGRNLHWVEAHGNGGTRVMRSALSPVRPQVWVDKPGPYSHEYFVRLSPDGRWMVWCAAAKGHEHDRADYEVFLWDTTRPTSQVLRLSFDGGNDRWPDIYLEK</sequence>
<accession>A0AAU9F0Z2</accession>
<dbReference type="RefSeq" id="WP_338600696.1">
    <property type="nucleotide sequence ID" value="NZ_AP028679.1"/>
</dbReference>
<evidence type="ECO:0000256" key="1">
    <source>
        <dbReference type="ARBA" id="ARBA00009820"/>
    </source>
</evidence>
<dbReference type="Gene3D" id="2.120.10.30">
    <property type="entry name" value="TolB, C-terminal domain"/>
    <property type="match status" value="2"/>
</dbReference>
<evidence type="ECO:0000313" key="3">
    <source>
        <dbReference type="Proteomes" id="UP001366166"/>
    </source>
</evidence>
<dbReference type="AlphaFoldDB" id="A0AAU9F0Z2"/>
<name>A0AAU9F0Z2_9BACT</name>
<comment type="similarity">
    <text evidence="1">Belongs to the TolB family.</text>
</comment>
<organism evidence="2 3">
    <name type="scientific">Desulfoferula mesophila</name>
    <dbReference type="NCBI Taxonomy" id="3058419"/>
    <lineage>
        <taxon>Bacteria</taxon>
        <taxon>Pseudomonadati</taxon>
        <taxon>Thermodesulfobacteriota</taxon>
        <taxon>Desulfarculia</taxon>
        <taxon>Desulfarculales</taxon>
        <taxon>Desulfarculaceae</taxon>
        <taxon>Desulfoferula</taxon>
    </lineage>
</organism>
<dbReference type="EMBL" id="AP028679">
    <property type="protein sequence ID" value="BEQ15778.1"/>
    <property type="molecule type" value="Genomic_DNA"/>
</dbReference>
<dbReference type="Proteomes" id="UP001366166">
    <property type="component" value="Chromosome"/>
</dbReference>
<keyword evidence="3" id="KW-1185">Reference proteome</keyword>
<dbReference type="InterPro" id="IPR011659">
    <property type="entry name" value="WD40"/>
</dbReference>
<dbReference type="InterPro" id="IPR011042">
    <property type="entry name" value="6-blade_b-propeller_TolB-like"/>
</dbReference>
<dbReference type="PANTHER" id="PTHR36842">
    <property type="entry name" value="PROTEIN TOLB HOMOLOG"/>
    <property type="match status" value="1"/>
</dbReference>
<evidence type="ECO:0000313" key="2">
    <source>
        <dbReference type="EMBL" id="BEQ15778.1"/>
    </source>
</evidence>
<dbReference type="SUPFAM" id="SSF82171">
    <property type="entry name" value="DPP6 N-terminal domain-like"/>
    <property type="match status" value="1"/>
</dbReference>
<evidence type="ECO:0008006" key="4">
    <source>
        <dbReference type="Google" id="ProtNLM"/>
    </source>
</evidence>
<dbReference type="Pfam" id="PF07676">
    <property type="entry name" value="PD40"/>
    <property type="match status" value="2"/>
</dbReference>
<proteinExistence type="inferred from homology"/>
<protein>
    <recommendedName>
        <fullName evidence="4">WD40-like Beta Propeller Repeat</fullName>
    </recommendedName>
</protein>
<dbReference type="KEGG" id="dmp:FAK_28440"/>
<gene>
    <name evidence="2" type="ORF">FAK_28440</name>
</gene>